<gene>
    <name evidence="7" type="ORF">Tco025E_03441</name>
</gene>
<evidence type="ECO:0000256" key="6">
    <source>
        <dbReference type="SAM" id="MobiDB-lite"/>
    </source>
</evidence>
<protein>
    <recommendedName>
        <fullName evidence="5">Tetratricopeptide repeat protein 29</fullName>
    </recommendedName>
</protein>
<keyword evidence="3" id="KW-0677">Repeat</keyword>
<dbReference type="PANTHER" id="PTHR46630">
    <property type="entry name" value="TETRATRICOPEPTIDE REPEAT PROTEIN 29"/>
    <property type="match status" value="1"/>
</dbReference>
<evidence type="ECO:0000256" key="1">
    <source>
        <dbReference type="ARBA" id="ARBA00004496"/>
    </source>
</evidence>
<proteinExistence type="predicted"/>
<keyword evidence="2" id="KW-0963">Cytoplasm</keyword>
<feature type="region of interest" description="Disordered" evidence="6">
    <location>
        <begin position="1471"/>
        <end position="1499"/>
    </location>
</feature>
<comment type="caution">
    <text evidence="7">The sequence shown here is derived from an EMBL/GenBank/DDBJ whole genome shotgun (WGS) entry which is preliminary data.</text>
</comment>
<feature type="compositionally biased region" description="Low complexity" evidence="6">
    <location>
        <begin position="1577"/>
        <end position="1592"/>
    </location>
</feature>
<comment type="subcellular location">
    <subcellularLocation>
        <location evidence="1">Cytoplasm</location>
    </subcellularLocation>
</comment>
<dbReference type="Gene3D" id="1.25.40.10">
    <property type="entry name" value="Tetratricopeptide repeat domain"/>
    <property type="match status" value="1"/>
</dbReference>
<feature type="compositionally biased region" description="Low complexity" evidence="6">
    <location>
        <begin position="1473"/>
        <end position="1487"/>
    </location>
</feature>
<dbReference type="InterPro" id="IPR011990">
    <property type="entry name" value="TPR-like_helical_dom_sf"/>
</dbReference>
<evidence type="ECO:0000256" key="5">
    <source>
        <dbReference type="ARBA" id="ARBA00040665"/>
    </source>
</evidence>
<evidence type="ECO:0000256" key="4">
    <source>
        <dbReference type="ARBA" id="ARBA00022803"/>
    </source>
</evidence>
<dbReference type="EMBL" id="MKKU01000160">
    <property type="protein sequence ID" value="RNF21258.1"/>
    <property type="molecule type" value="Genomic_DNA"/>
</dbReference>
<dbReference type="GO" id="GO:0005737">
    <property type="term" value="C:cytoplasm"/>
    <property type="evidence" value="ECO:0007669"/>
    <property type="project" value="UniProtKB-SubCell"/>
</dbReference>
<dbReference type="GeneID" id="40317052"/>
<keyword evidence="4" id="KW-0802">TPR repeat</keyword>
<name>A0A3R7MVB6_9TRYP</name>
<keyword evidence="8" id="KW-1185">Reference proteome</keyword>
<feature type="region of interest" description="Disordered" evidence="6">
    <location>
        <begin position="1517"/>
        <end position="1626"/>
    </location>
</feature>
<organism evidence="7 8">
    <name type="scientific">Trypanosoma conorhini</name>
    <dbReference type="NCBI Taxonomy" id="83891"/>
    <lineage>
        <taxon>Eukaryota</taxon>
        <taxon>Discoba</taxon>
        <taxon>Euglenozoa</taxon>
        <taxon>Kinetoplastea</taxon>
        <taxon>Metakinetoplastina</taxon>
        <taxon>Trypanosomatida</taxon>
        <taxon>Trypanosomatidae</taxon>
        <taxon>Trypanosoma</taxon>
    </lineage>
</organism>
<dbReference type="SMART" id="SM00028">
    <property type="entry name" value="TPR"/>
    <property type="match status" value="6"/>
</dbReference>
<evidence type="ECO:0000313" key="8">
    <source>
        <dbReference type="Proteomes" id="UP000284403"/>
    </source>
</evidence>
<accession>A0A3R7MVB6</accession>
<sequence length="2160" mass="236625">MNFRSLTSFWRKGAKKGAENRTHGNPNSLQGVSLQQQQQQQQRPQGHGAIGPFENKQAALHYVASVLESAERNASAMSSSHPELDYMGSGRTTGAATAESSTSVFSACCGNSTKDYMHALRHEREDMLATLELCLLAIPEEVAGAGGVCEKKGEAEHDQATVGEAPAPSPAVSNNDLHNNNDTRIITQEGWRWLVHRTVRILFELDRDIYTDAMMRSRQSWSTLTSLGSTPPTPGMALSTRPVASLTSLTVDGSESPGLVALQQAAQSKKGAPVTSSKTAGETSGEARLNEIRNTEEKIDLVKSLTTWVIMQHILRRQLAQQDSFASSLVEAPPSVAEHETASAIPVHWEDIVEDLMKALGTNQRKAAEVAISLWVLRDASGNELVQCILQNFKRGLVSVPEGKPQVPPDAALVNKPSEAQTVSQHTTFLMDRDADSVSLDDILEEVENVYGRSVVMTWVTYLEQPSSASTMPKADNQDVTSPSFDLCHCHRMAIYALCSPYWSEEKRQQTLQFLQKAWDEIQELTVMNETNKESHFAPVELIRSQSTSVDVYGGANAALPAVEGVVDGSDALPEDQNKVSCVSQLTPERATTGSDVENQSFHSLLVHSLRANSVQAAVPVAGARPSIFEEDLLQVVTQQLWAVVLHLRVEQCLNTSTPRLEEAELFARKEGEFSLASYSFSCRQAARESLVRLRIATGDYPDALKAAHAHFANAKKEWSYGKKCRGCGLNYLNSMVLLAQAQEVSRMDTSILETIQLALPQAELCEQAFQDFPSTSGTSVVRHATVQHGVYSAKLFLLRAIWRAYYRMGDATNTAKYFEQYLEYVKHVRRSRRGEDVYVALRERGEQLEVEKQYGSAVLAFQQAVEFAKSMTQASSVAAPPPPQAVAATAAKGLRTIPDATVPDGTDPESLKVKECELKRLRREAESERNLALAYVLQAEHEVNVRLRRQQLSNAVNSAYAAQNALQRCIAKVKPPSSRTLVDVTASLVVAAKALLRLEQPKKAALLLEPLIGDKVNSASVRPPLWSDALPDPTQLIPACELEERVETLRLRLKAYDVHTQCLSKFDGERAACEITRMRGALEEVKQWASTQLFTCQGKEEMASKDELLPMLFVSKRLLTEILNETNALQPIITITCGDAWAMLGEWERALQEYSNVLAMYADRDDENIPGHTGSSKSSLTETEKERERVRNNCCIRESLVFAKLAEVYSALNKPKTAIHYHRQVLDCASEAGDALLLYNTYIRLARLYTATEETGEAEAHWAKVSALAKEYEDQEILRETTRNIIAAQRAKGRYSEMIVTAKELDTLASGAEGVDAAADKRFALEALADAYLQLGQFKECIVALDERDKVQYKCRQSKGTLFSTRARALLGDGEVQKAIKVLTIWDSEARQARNSVEVGHANAVLALAYASCKQIFKAKRHHEIAIAAFSEVPNINPDDRNAVTDSARWLVHNFYLNYEEVPLVEKTGRLSGSKATPATSPSASGSGTGGGGGDEFQLGTLSGDLTVLMREEEKLLRKSQESTSASGGGSDTGALRGKGDDTDFRLDDDEDDDGGEVVSNNPFASNPTAILGDGPPATATAPSSSSSSSSKRVTLVRTGRIDDISVPLEKPSTQSPAATALAATPPRQSLTTSIAKVSLCTRPAFVEGEVVASPETVQVDIPDTLPEFPPSAGTKVQTLCFSRALETIETAAQLSLMPLVMRQRLIPRNPADAIDLALLAFPRCTFVFYYLEFATQYVAIVRPAGRSFFLRRSVQAYSLKEFHTKKQLTPPSTRDAASLTCAESLLTASVDRKENRLSVIASSLSSFTRRSRTGSVDASLVLPDLTAEAAAVNEELKQGLRDLYADLWSPVGDTLRMALCFNDEAECFAFILDPTLLHVPFPALHDAAVNSEPLCQQFTMVVAPSVANFLGSMRHEEEFSFLDALPEDICVFLPEKTVRCISAVDSLSSGNLRADAVAPSKISLATARSSATASLDDQHLCSTALHQDPAKWRPGTSHSWTLFTGCTRKEIISAFSSPSARVLMVLCDPVEHMFKVADGMVRLKDLTRGHQCLSESLSLVVVTNDASTPTSAGEPGVAARLCLDHGCRRVLRIDLLPGTSITGDHQRLVQIYLDKLRMALEWRMRYPYALALRMTQEEARRCQFPLLIWGSLTLLGAS</sequence>
<evidence type="ECO:0000313" key="7">
    <source>
        <dbReference type="EMBL" id="RNF21258.1"/>
    </source>
</evidence>
<dbReference type="InterPro" id="IPR051476">
    <property type="entry name" value="Bac_ResReg_Asp_Phosphatase"/>
</dbReference>
<dbReference type="SUPFAM" id="SSF48452">
    <property type="entry name" value="TPR-like"/>
    <property type="match status" value="3"/>
</dbReference>
<dbReference type="InterPro" id="IPR019734">
    <property type="entry name" value="TPR_rpt"/>
</dbReference>
<feature type="region of interest" description="Disordered" evidence="6">
    <location>
        <begin position="153"/>
        <end position="180"/>
    </location>
</feature>
<feature type="compositionally biased region" description="Polar residues" evidence="6">
    <location>
        <begin position="23"/>
        <end position="34"/>
    </location>
</feature>
<feature type="region of interest" description="Disordered" evidence="6">
    <location>
        <begin position="1"/>
        <end position="52"/>
    </location>
</feature>
<dbReference type="RefSeq" id="XP_029229477.1">
    <property type="nucleotide sequence ID" value="XM_029370359.1"/>
</dbReference>
<dbReference type="PANTHER" id="PTHR46630:SF1">
    <property type="entry name" value="TETRATRICOPEPTIDE REPEAT PROTEIN 29"/>
    <property type="match status" value="1"/>
</dbReference>
<feature type="compositionally biased region" description="Acidic residues" evidence="6">
    <location>
        <begin position="1548"/>
        <end position="1557"/>
    </location>
</feature>
<dbReference type="OrthoDB" id="286233at2759"/>
<reference evidence="7 8" key="1">
    <citation type="journal article" date="2018" name="BMC Genomics">
        <title>Genomic comparison of Trypanosoma conorhini and Trypanosoma rangeli to Trypanosoma cruzi strains of high and low virulence.</title>
        <authorList>
            <person name="Bradwell K.R."/>
            <person name="Koparde V.N."/>
            <person name="Matveyev A.V."/>
            <person name="Serrano M.G."/>
            <person name="Alves J.M."/>
            <person name="Parikh H."/>
            <person name="Huang B."/>
            <person name="Lee V."/>
            <person name="Espinosa-Alvarez O."/>
            <person name="Ortiz P.A."/>
            <person name="Costa-Martins A.G."/>
            <person name="Teixeira M.M."/>
            <person name="Buck G.A."/>
        </authorList>
    </citation>
    <scope>NUCLEOTIDE SEQUENCE [LARGE SCALE GENOMIC DNA]</scope>
    <source>
        <strain evidence="7 8">025E</strain>
    </source>
</reference>
<feature type="compositionally biased region" description="Low complexity" evidence="6">
    <location>
        <begin position="1613"/>
        <end position="1626"/>
    </location>
</feature>
<evidence type="ECO:0000256" key="2">
    <source>
        <dbReference type="ARBA" id="ARBA00022490"/>
    </source>
</evidence>
<dbReference type="Proteomes" id="UP000284403">
    <property type="component" value="Unassembled WGS sequence"/>
</dbReference>
<feature type="compositionally biased region" description="Polar residues" evidence="6">
    <location>
        <begin position="1560"/>
        <end position="1570"/>
    </location>
</feature>
<feature type="compositionally biased region" description="Polar residues" evidence="6">
    <location>
        <begin position="171"/>
        <end position="180"/>
    </location>
</feature>
<evidence type="ECO:0000256" key="3">
    <source>
        <dbReference type="ARBA" id="ARBA00022737"/>
    </source>
</evidence>
<feature type="region of interest" description="Disordered" evidence="6">
    <location>
        <begin position="265"/>
        <end position="285"/>
    </location>
</feature>